<evidence type="ECO:0000313" key="3">
    <source>
        <dbReference type="Proteomes" id="UP001369815"/>
    </source>
</evidence>
<gene>
    <name evidence="2" type="ORF">Daesc_009871</name>
</gene>
<name>A0AAX6M6W9_9PEZI</name>
<evidence type="ECO:0000313" key="2">
    <source>
        <dbReference type="EMBL" id="KAK6948107.1"/>
    </source>
</evidence>
<protein>
    <submittedName>
        <fullName evidence="2">Uncharacterized protein</fullName>
    </submittedName>
</protein>
<dbReference type="Proteomes" id="UP001369815">
    <property type="component" value="Unassembled WGS sequence"/>
</dbReference>
<dbReference type="AlphaFoldDB" id="A0AAX6M6W9"/>
<feature type="region of interest" description="Disordered" evidence="1">
    <location>
        <begin position="1"/>
        <end position="30"/>
    </location>
</feature>
<accession>A0AAX6M6W9</accession>
<reference evidence="2 3" key="1">
    <citation type="journal article" date="2024" name="Front Chem Biol">
        <title>Unveiling the potential of Daldinia eschscholtzii MFLUCC 19-0629 through bioactivity and bioinformatics studies for enhanced sustainable agriculture production.</title>
        <authorList>
            <person name="Brooks S."/>
            <person name="Weaver J.A."/>
            <person name="Klomchit A."/>
            <person name="Alharthi S.A."/>
            <person name="Onlamun T."/>
            <person name="Nurani R."/>
            <person name="Vong T.K."/>
            <person name="Alberti F."/>
            <person name="Greco C."/>
        </authorList>
    </citation>
    <scope>NUCLEOTIDE SEQUENCE [LARGE SCALE GENOMIC DNA]</scope>
    <source>
        <strain evidence="2">MFLUCC 19-0629</strain>
    </source>
</reference>
<sequence>MSPSQPAIEMTNNQAAQSSEPAAHQPVQTTQPAALQAMDQLLAGGGRLPLRFGYGGKS</sequence>
<dbReference type="EMBL" id="JBANMG010000010">
    <property type="protein sequence ID" value="KAK6948107.1"/>
    <property type="molecule type" value="Genomic_DNA"/>
</dbReference>
<evidence type="ECO:0000256" key="1">
    <source>
        <dbReference type="SAM" id="MobiDB-lite"/>
    </source>
</evidence>
<comment type="caution">
    <text evidence="2">The sequence shown here is derived from an EMBL/GenBank/DDBJ whole genome shotgun (WGS) entry which is preliminary data.</text>
</comment>
<proteinExistence type="predicted"/>
<organism evidence="2 3">
    <name type="scientific">Daldinia eschscholtzii</name>
    <dbReference type="NCBI Taxonomy" id="292717"/>
    <lineage>
        <taxon>Eukaryota</taxon>
        <taxon>Fungi</taxon>
        <taxon>Dikarya</taxon>
        <taxon>Ascomycota</taxon>
        <taxon>Pezizomycotina</taxon>
        <taxon>Sordariomycetes</taxon>
        <taxon>Xylariomycetidae</taxon>
        <taxon>Xylariales</taxon>
        <taxon>Hypoxylaceae</taxon>
        <taxon>Daldinia</taxon>
    </lineage>
</organism>
<keyword evidence="3" id="KW-1185">Reference proteome</keyword>